<dbReference type="EMBL" id="FOFB01000008">
    <property type="protein sequence ID" value="SEQ31753.1"/>
    <property type="molecule type" value="Genomic_DNA"/>
</dbReference>
<organism evidence="2 3">
    <name type="scientific">Neolewinella agarilytica</name>
    <dbReference type="NCBI Taxonomy" id="478744"/>
    <lineage>
        <taxon>Bacteria</taxon>
        <taxon>Pseudomonadati</taxon>
        <taxon>Bacteroidota</taxon>
        <taxon>Saprospiria</taxon>
        <taxon>Saprospirales</taxon>
        <taxon>Lewinellaceae</taxon>
        <taxon>Neolewinella</taxon>
    </lineage>
</organism>
<feature type="domain" description="PIN" evidence="1">
    <location>
        <begin position="6"/>
        <end position="104"/>
    </location>
</feature>
<name>A0A1H9F2U1_9BACT</name>
<accession>A0A1H9F2U1</accession>
<keyword evidence="3" id="KW-1185">Reference proteome</keyword>
<sequence>MGPQFLIDSNVIIEFLIGNLPSQGVSWLIEKVNNQEHCISPINQIEVLGYNGEPDEMQRAELFINGSKSIPIDSQVVANTILIKRKKKIKLPDAVIAATAITHGPNDCNSQRKRL</sequence>
<dbReference type="SUPFAM" id="SSF88723">
    <property type="entry name" value="PIN domain-like"/>
    <property type="match status" value="1"/>
</dbReference>
<dbReference type="InterPro" id="IPR029060">
    <property type="entry name" value="PIN-like_dom_sf"/>
</dbReference>
<evidence type="ECO:0000313" key="3">
    <source>
        <dbReference type="Proteomes" id="UP000199021"/>
    </source>
</evidence>
<dbReference type="InParanoid" id="A0A1H9F2U1"/>
<evidence type="ECO:0000313" key="2">
    <source>
        <dbReference type="EMBL" id="SEQ31753.1"/>
    </source>
</evidence>
<dbReference type="InterPro" id="IPR002716">
    <property type="entry name" value="PIN_dom"/>
</dbReference>
<gene>
    <name evidence="2" type="ORF">SAMN05444359_10847</name>
</gene>
<dbReference type="Proteomes" id="UP000199021">
    <property type="component" value="Unassembled WGS sequence"/>
</dbReference>
<dbReference type="OrthoDB" id="676982at2"/>
<dbReference type="RefSeq" id="WP_090167420.1">
    <property type="nucleotide sequence ID" value="NZ_FOFB01000008.1"/>
</dbReference>
<evidence type="ECO:0000259" key="1">
    <source>
        <dbReference type="Pfam" id="PF01850"/>
    </source>
</evidence>
<dbReference type="STRING" id="478744.SAMN05444359_10847"/>
<dbReference type="Gene3D" id="3.40.50.1010">
    <property type="entry name" value="5'-nuclease"/>
    <property type="match status" value="1"/>
</dbReference>
<dbReference type="Pfam" id="PF01850">
    <property type="entry name" value="PIN"/>
    <property type="match status" value="1"/>
</dbReference>
<proteinExistence type="predicted"/>
<reference evidence="3" key="1">
    <citation type="submission" date="2016-10" db="EMBL/GenBank/DDBJ databases">
        <authorList>
            <person name="Varghese N."/>
            <person name="Submissions S."/>
        </authorList>
    </citation>
    <scope>NUCLEOTIDE SEQUENCE [LARGE SCALE GENOMIC DNA]</scope>
    <source>
        <strain evidence="3">DSM 24740</strain>
    </source>
</reference>
<protein>
    <recommendedName>
        <fullName evidence="1">PIN domain-containing protein</fullName>
    </recommendedName>
</protein>
<dbReference type="AlphaFoldDB" id="A0A1H9F2U1"/>